<evidence type="ECO:0000256" key="5">
    <source>
        <dbReference type="ARBA" id="ARBA00023002"/>
    </source>
</evidence>
<dbReference type="Gene3D" id="3.60.130.10">
    <property type="entry name" value="Clavaminate synthase-like"/>
    <property type="match status" value="2"/>
</dbReference>
<dbReference type="PANTHER" id="PTHR30468:SF9">
    <property type="entry name" value="ALPHA-KETOGLUTARATE-DEPENDENT TAURINE DIOXYGENASE (AFU_ORTHOLOGUE AFUA_3G01010)"/>
    <property type="match status" value="1"/>
</dbReference>
<evidence type="ECO:0000313" key="9">
    <source>
        <dbReference type="EMBL" id="GMG48780.1"/>
    </source>
</evidence>
<dbReference type="GO" id="GO:0005737">
    <property type="term" value="C:cytoplasm"/>
    <property type="evidence" value="ECO:0007669"/>
    <property type="project" value="TreeGrafter"/>
</dbReference>
<evidence type="ECO:0000256" key="6">
    <source>
        <dbReference type="ARBA" id="ARBA00023004"/>
    </source>
</evidence>
<accession>A0A9W7DIB0</accession>
<comment type="similarity">
    <text evidence="2">Belongs to the TfdA dioxygenase family.</text>
</comment>
<proteinExistence type="inferred from homology"/>
<dbReference type="AlphaFoldDB" id="A0A9W7DIB0"/>
<dbReference type="GO" id="GO:0016706">
    <property type="term" value="F:2-oxoglutarate-dependent dioxygenase activity"/>
    <property type="evidence" value="ECO:0007669"/>
    <property type="project" value="TreeGrafter"/>
</dbReference>
<sequence length="159" mass="18223">MRGDLSQENQPEVTHLHLDTVLNNGGYTRWVSSYAAYDKWSEEFKNFLDGKNAVFSLAHNREHTESSGVSPVESDITLNYLFDVSWENADIQVRFKWDPTQLGYGVSALWNKKISQHRSVWDHEGNDVRHGTRVSSLSDKSYFDPKSSQREALGLSLEE</sequence>
<organism evidence="9 10">
    <name type="scientific">Ambrosiozyma monospora</name>
    <name type="common">Yeast</name>
    <name type="synonym">Endomycopsis monosporus</name>
    <dbReference type="NCBI Taxonomy" id="43982"/>
    <lineage>
        <taxon>Eukaryota</taxon>
        <taxon>Fungi</taxon>
        <taxon>Dikarya</taxon>
        <taxon>Ascomycota</taxon>
        <taxon>Saccharomycotina</taxon>
        <taxon>Pichiomycetes</taxon>
        <taxon>Pichiales</taxon>
        <taxon>Pichiaceae</taxon>
        <taxon>Ambrosiozyma</taxon>
    </lineage>
</organism>
<keyword evidence="3" id="KW-0479">Metal-binding</keyword>
<comment type="caution">
    <text evidence="9">The sequence shown here is derived from an EMBL/GenBank/DDBJ whole genome shotgun (WGS) entry which is preliminary data.</text>
</comment>
<evidence type="ECO:0000259" key="8">
    <source>
        <dbReference type="Pfam" id="PF02668"/>
    </source>
</evidence>
<dbReference type="InterPro" id="IPR051323">
    <property type="entry name" value="AtsK-like"/>
</dbReference>
<dbReference type="Pfam" id="PF02668">
    <property type="entry name" value="TauD"/>
    <property type="match status" value="1"/>
</dbReference>
<keyword evidence="4" id="KW-0223">Dioxygenase</keyword>
<reference evidence="9" key="1">
    <citation type="submission" date="2023-04" db="EMBL/GenBank/DDBJ databases">
        <title>Ambrosiozyma monospora NBRC 1965.</title>
        <authorList>
            <person name="Ichikawa N."/>
            <person name="Sato H."/>
            <person name="Tonouchi N."/>
        </authorList>
    </citation>
    <scope>NUCLEOTIDE SEQUENCE</scope>
    <source>
        <strain evidence="9">NBRC 1965</strain>
    </source>
</reference>
<evidence type="ECO:0000256" key="1">
    <source>
        <dbReference type="ARBA" id="ARBA00001954"/>
    </source>
</evidence>
<feature type="domain" description="TauD/TfdA-like" evidence="8">
    <location>
        <begin position="4"/>
        <end position="62"/>
    </location>
</feature>
<evidence type="ECO:0000256" key="2">
    <source>
        <dbReference type="ARBA" id="ARBA00005896"/>
    </source>
</evidence>
<feature type="region of interest" description="Disordered" evidence="7">
    <location>
        <begin position="139"/>
        <end position="159"/>
    </location>
</feature>
<gene>
    <name evidence="9" type="ORF">Amon01_000704500</name>
</gene>
<evidence type="ECO:0000256" key="3">
    <source>
        <dbReference type="ARBA" id="ARBA00022723"/>
    </source>
</evidence>
<protein>
    <submittedName>
        <fullName evidence="9">Unnamed protein product</fullName>
    </submittedName>
</protein>
<dbReference type="InterPro" id="IPR003819">
    <property type="entry name" value="TauD/TfdA-like"/>
</dbReference>
<dbReference type="SUPFAM" id="SSF51197">
    <property type="entry name" value="Clavaminate synthase-like"/>
    <property type="match status" value="1"/>
</dbReference>
<keyword evidence="5" id="KW-0560">Oxidoreductase</keyword>
<dbReference type="OrthoDB" id="10257314at2759"/>
<dbReference type="InterPro" id="IPR042098">
    <property type="entry name" value="TauD-like_sf"/>
</dbReference>
<evidence type="ECO:0000313" key="10">
    <source>
        <dbReference type="Proteomes" id="UP001165063"/>
    </source>
</evidence>
<dbReference type="EMBL" id="BSXU01004912">
    <property type="protein sequence ID" value="GMG48780.1"/>
    <property type="molecule type" value="Genomic_DNA"/>
</dbReference>
<keyword evidence="10" id="KW-1185">Reference proteome</keyword>
<comment type="cofactor">
    <cofactor evidence="1">
        <name>Fe(2+)</name>
        <dbReference type="ChEBI" id="CHEBI:29033"/>
    </cofactor>
</comment>
<dbReference type="PANTHER" id="PTHR30468">
    <property type="entry name" value="ALPHA-KETOGLUTARATE-DEPENDENT SULFONATE DIOXYGENASE"/>
    <property type="match status" value="1"/>
</dbReference>
<name>A0A9W7DIB0_AMBMO</name>
<evidence type="ECO:0000256" key="7">
    <source>
        <dbReference type="SAM" id="MobiDB-lite"/>
    </source>
</evidence>
<dbReference type="GO" id="GO:0046872">
    <property type="term" value="F:metal ion binding"/>
    <property type="evidence" value="ECO:0007669"/>
    <property type="project" value="UniProtKB-KW"/>
</dbReference>
<keyword evidence="6" id="KW-0408">Iron</keyword>
<evidence type="ECO:0000256" key="4">
    <source>
        <dbReference type="ARBA" id="ARBA00022964"/>
    </source>
</evidence>
<dbReference type="Proteomes" id="UP001165063">
    <property type="component" value="Unassembled WGS sequence"/>
</dbReference>